<dbReference type="EC" id="2.8.1.12" evidence="3"/>
<dbReference type="GO" id="GO:0006777">
    <property type="term" value="P:Mo-molybdopterin cofactor biosynthetic process"/>
    <property type="evidence" value="ECO:0007669"/>
    <property type="project" value="UniProtKB-KW"/>
</dbReference>
<dbReference type="InterPro" id="IPR036563">
    <property type="entry name" value="MoaE_sf"/>
</dbReference>
<evidence type="ECO:0000256" key="8">
    <source>
        <dbReference type="ARBA" id="ARBA00049878"/>
    </source>
</evidence>
<evidence type="ECO:0000313" key="9">
    <source>
        <dbReference type="EMBL" id="ACS32674.1"/>
    </source>
</evidence>
<accession>C5A362</accession>
<dbReference type="SUPFAM" id="SSF54690">
    <property type="entry name" value="Molybdopterin synthase subunit MoaE"/>
    <property type="match status" value="1"/>
</dbReference>
<evidence type="ECO:0000256" key="2">
    <source>
        <dbReference type="ARBA" id="ARBA00005426"/>
    </source>
</evidence>
<organism evidence="9 10">
    <name type="scientific">Thermococcus gammatolerans (strain DSM 15229 / JCM 11827 / EJ3)</name>
    <dbReference type="NCBI Taxonomy" id="593117"/>
    <lineage>
        <taxon>Archaea</taxon>
        <taxon>Methanobacteriati</taxon>
        <taxon>Methanobacteriota</taxon>
        <taxon>Thermococci</taxon>
        <taxon>Thermococcales</taxon>
        <taxon>Thermococcaceae</taxon>
        <taxon>Thermococcus</taxon>
    </lineage>
</organism>
<dbReference type="InterPro" id="IPR003448">
    <property type="entry name" value="Mopterin_biosynth_MoaE"/>
</dbReference>
<dbReference type="KEGG" id="tga:TGAM_0172"/>
<dbReference type="eggNOG" id="arCOG00534">
    <property type="taxonomic scope" value="Archaea"/>
</dbReference>
<keyword evidence="10" id="KW-1185">Reference proteome</keyword>
<dbReference type="AlphaFoldDB" id="C5A362"/>
<name>C5A362_THEGJ</name>
<dbReference type="Gene3D" id="3.90.1170.40">
    <property type="entry name" value="Molybdopterin biosynthesis MoaE subunit"/>
    <property type="match status" value="1"/>
</dbReference>
<sequence length="246" mass="28050">MVVVVGVSAGQDVVKWDEDEVVEGETVEEVWDVDDVKDPEEELEESLEPIKQPEVKTMITKARAMSLSLTLSPIKPLPRPQKCCGQILKGKDKGKTVVEMSKVKITGEPFSVDEAIKLVERDEAGGYVVFLGKVRNENRGRRVLKLIYEAYEEMALKEMEKIRKEALEKFPILDMLIWHRVGELKVGEDTILIVASAKHRSEAFDACRWAIDEVKKRVPVWKKEVTEEGTFWIEGEQTIPEDYHKA</sequence>
<evidence type="ECO:0000256" key="3">
    <source>
        <dbReference type="ARBA" id="ARBA00011950"/>
    </source>
</evidence>
<dbReference type="FunFam" id="3.90.1170.40:FF:000004">
    <property type="entry name" value="Molybdopterin biosynthesis protein MoeE"/>
    <property type="match status" value="1"/>
</dbReference>
<proteinExistence type="inferred from homology"/>
<dbReference type="PATRIC" id="fig|593117.10.peg.174"/>
<keyword evidence="4" id="KW-0808">Transferase</keyword>
<evidence type="ECO:0000256" key="6">
    <source>
        <dbReference type="ARBA" id="ARBA00025448"/>
    </source>
</evidence>
<dbReference type="CDD" id="cd00756">
    <property type="entry name" value="MoaE"/>
    <property type="match status" value="1"/>
</dbReference>
<protein>
    <recommendedName>
        <fullName evidence="3">molybdopterin synthase</fullName>
        <ecNumber evidence="3">2.8.1.12</ecNumber>
    </recommendedName>
</protein>
<comment type="subunit">
    <text evidence="7">Heterotetramer of 2 MoaD subunits and 2 MoaE subunits. Also stable as homodimer. The enzyme changes between these two forms during catalysis.</text>
</comment>
<evidence type="ECO:0000256" key="5">
    <source>
        <dbReference type="ARBA" id="ARBA00023150"/>
    </source>
</evidence>
<reference evidence="9 10" key="1">
    <citation type="journal article" date="2007" name="Genome Biol.">
        <title>Genome analysis and genome-wide proteomics of Thermococcus gammatolerans, the most radioresistant organism known amongst the Archaea.</title>
        <authorList>
            <person name="Zivanovic Y."/>
            <person name="Armengaud J."/>
            <person name="Lagorce A."/>
            <person name="Leplat C."/>
            <person name="Guerin P."/>
            <person name="Dutertre M."/>
            <person name="Anthouard V."/>
            <person name="Forterre P."/>
            <person name="Wincker P."/>
            <person name="Confalonieri F."/>
        </authorList>
    </citation>
    <scope>NUCLEOTIDE SEQUENCE [LARGE SCALE GENOMIC DNA]</scope>
    <source>
        <strain evidence="10">DSM 15229 / JCM 11827 / EJ3</strain>
    </source>
</reference>
<comment type="similarity">
    <text evidence="2">Belongs to the MoaE family.</text>
</comment>
<dbReference type="Proteomes" id="UP000001488">
    <property type="component" value="Chromosome"/>
</dbReference>
<comment type="catalytic activity">
    <reaction evidence="8">
        <text>2 [molybdopterin-synthase sulfur-carrier protein]-C-terminal-Gly-aminoethanethioate + cyclic pyranopterin phosphate + H2O = molybdopterin + 2 [molybdopterin-synthase sulfur-carrier protein]-C-terminal Gly-Gly + 2 H(+)</text>
        <dbReference type="Rhea" id="RHEA:26333"/>
        <dbReference type="Rhea" id="RHEA-COMP:12202"/>
        <dbReference type="Rhea" id="RHEA-COMP:19907"/>
        <dbReference type="ChEBI" id="CHEBI:15377"/>
        <dbReference type="ChEBI" id="CHEBI:15378"/>
        <dbReference type="ChEBI" id="CHEBI:58698"/>
        <dbReference type="ChEBI" id="CHEBI:59648"/>
        <dbReference type="ChEBI" id="CHEBI:90778"/>
        <dbReference type="ChEBI" id="CHEBI:232372"/>
        <dbReference type="EC" id="2.8.1.12"/>
    </reaction>
</comment>
<dbReference type="PaxDb" id="593117-TGAM_0172"/>
<dbReference type="GO" id="GO:0030366">
    <property type="term" value="F:molybdopterin synthase activity"/>
    <property type="evidence" value="ECO:0007669"/>
    <property type="project" value="UniProtKB-EC"/>
</dbReference>
<keyword evidence="5" id="KW-0501">Molybdenum cofactor biosynthesis</keyword>
<dbReference type="PANTHER" id="PTHR23404">
    <property type="entry name" value="MOLYBDOPTERIN SYNTHASE RELATED"/>
    <property type="match status" value="1"/>
</dbReference>
<gene>
    <name evidence="9" type="primary">moaE</name>
    <name evidence="9" type="ordered locus">TGAM_0172</name>
</gene>
<evidence type="ECO:0000256" key="4">
    <source>
        <dbReference type="ARBA" id="ARBA00022679"/>
    </source>
</evidence>
<comment type="function">
    <text evidence="6">Converts molybdopterin precursor Z into molybdopterin. This requires the incorporation of two sulfur atoms into precursor Z to generate a dithiolene group. The sulfur is provided by MoaD.</text>
</comment>
<dbReference type="Pfam" id="PF02391">
    <property type="entry name" value="MoaE"/>
    <property type="match status" value="1"/>
</dbReference>
<evidence type="ECO:0000313" key="10">
    <source>
        <dbReference type="Proteomes" id="UP000001488"/>
    </source>
</evidence>
<evidence type="ECO:0000256" key="1">
    <source>
        <dbReference type="ARBA" id="ARBA00005046"/>
    </source>
</evidence>
<evidence type="ECO:0000256" key="7">
    <source>
        <dbReference type="ARBA" id="ARBA00026066"/>
    </source>
</evidence>
<dbReference type="STRING" id="593117.TGAM_0172"/>
<dbReference type="HOGENOM" id="CLU_1127135_0_0_2"/>
<comment type="pathway">
    <text evidence="1">Cofactor biosynthesis; molybdopterin biosynthesis.</text>
</comment>
<dbReference type="EMBL" id="CP001398">
    <property type="protein sequence ID" value="ACS32674.1"/>
    <property type="molecule type" value="Genomic_DNA"/>
</dbReference>